<dbReference type="PANTHER" id="PTHR24020">
    <property type="entry name" value="COLLAGEN ALPHA"/>
    <property type="match status" value="1"/>
</dbReference>
<keyword evidence="4" id="KW-1185">Reference proteome</keyword>
<dbReference type="Pfam" id="PF00092">
    <property type="entry name" value="VWA"/>
    <property type="match status" value="1"/>
</dbReference>
<proteinExistence type="predicted"/>
<dbReference type="PANTHER" id="PTHR24020:SF84">
    <property type="entry name" value="VWFA DOMAIN-CONTAINING PROTEIN"/>
    <property type="match status" value="1"/>
</dbReference>
<reference evidence="5" key="1">
    <citation type="submission" date="2022-11" db="UniProtKB">
        <authorList>
            <consortium name="WormBaseParasite"/>
        </authorList>
    </citation>
    <scope>IDENTIFICATION</scope>
</reference>
<keyword evidence="2" id="KW-0732">Signal</keyword>
<evidence type="ECO:0000256" key="1">
    <source>
        <dbReference type="SAM" id="MobiDB-lite"/>
    </source>
</evidence>
<dbReference type="Gene3D" id="3.40.50.410">
    <property type="entry name" value="von Willebrand factor, type A domain"/>
    <property type="match status" value="1"/>
</dbReference>
<dbReference type="Proteomes" id="UP000887566">
    <property type="component" value="Unplaced"/>
</dbReference>
<feature type="compositionally biased region" description="Polar residues" evidence="1">
    <location>
        <begin position="473"/>
        <end position="485"/>
    </location>
</feature>
<evidence type="ECO:0000313" key="4">
    <source>
        <dbReference type="Proteomes" id="UP000887566"/>
    </source>
</evidence>
<sequence length="532" mass="58877">MHTTEYAIFLALASASLASVDYTMVPGARGPAVVEAALSKITNACLFDRSYDFMRLIAAVQTRFGLDMTFPSGIWALSQLDFNQTKYELFFGQGWQQLMTDINVTLNVDYSIVHREDGSLLKPLVGALATRLFFETLNDPIPVTLTKQAFFWKAFYQTASSKTTLVSSDVLFILDSSLSIGVLNWKLMTTFVKNMVDMFPVNEQAYKFAVDLFADTAITGITFNNYSSVEDFKHMVDRLPFEGLLTDTEQALYLAANESFSAAHGGRNTSLGFARNALLITDGNPRHMHQTKAAALYAKQKGLVLTIIGIGAYIDKKNMLEIASFPSCARVNMIPDFEPLATEDFSKHIRAQLCLEGSVEESVTTISNAINGSKWFMYRFAARVDQGISLRVQVDVGSVVMFLSTTIVLPNEAAYDMYLVSSPGSTGQVFVGPELLKKAPKVLDLQDDQRPVFAALLGREEQNAFRIDLTPGEVSQSNYPQTASTAAPPVPTEQNSQPNQSTRTWNNMEQLFVMALFTFFVIYGSEIVGDHN</sequence>
<feature type="domain" description="VWFA" evidence="3">
    <location>
        <begin position="169"/>
        <end position="349"/>
    </location>
</feature>
<dbReference type="PROSITE" id="PS50234">
    <property type="entry name" value="VWFA"/>
    <property type="match status" value="1"/>
</dbReference>
<evidence type="ECO:0000313" key="5">
    <source>
        <dbReference type="WBParaSite" id="PSAMB.scaffold6254size9872.g28161.t1"/>
    </source>
</evidence>
<feature type="signal peptide" evidence="2">
    <location>
        <begin position="1"/>
        <end position="18"/>
    </location>
</feature>
<organism evidence="4 5">
    <name type="scientific">Plectus sambesii</name>
    <dbReference type="NCBI Taxonomy" id="2011161"/>
    <lineage>
        <taxon>Eukaryota</taxon>
        <taxon>Metazoa</taxon>
        <taxon>Ecdysozoa</taxon>
        <taxon>Nematoda</taxon>
        <taxon>Chromadorea</taxon>
        <taxon>Plectida</taxon>
        <taxon>Plectina</taxon>
        <taxon>Plectoidea</taxon>
        <taxon>Plectidae</taxon>
        <taxon>Plectus</taxon>
    </lineage>
</organism>
<dbReference type="InterPro" id="IPR050525">
    <property type="entry name" value="ECM_Assembly_Org"/>
</dbReference>
<dbReference type="InterPro" id="IPR036465">
    <property type="entry name" value="vWFA_dom_sf"/>
</dbReference>
<name>A0A914X6S1_9BILA</name>
<dbReference type="SMART" id="SM00327">
    <property type="entry name" value="VWA"/>
    <property type="match status" value="1"/>
</dbReference>
<dbReference type="AlphaFoldDB" id="A0A914X6S1"/>
<protein>
    <submittedName>
        <fullName evidence="5">VWFA domain-containing protein</fullName>
    </submittedName>
</protein>
<evidence type="ECO:0000256" key="2">
    <source>
        <dbReference type="SAM" id="SignalP"/>
    </source>
</evidence>
<dbReference type="CDD" id="cd01450">
    <property type="entry name" value="vWFA_subfamily_ECM"/>
    <property type="match status" value="1"/>
</dbReference>
<feature type="region of interest" description="Disordered" evidence="1">
    <location>
        <begin position="471"/>
        <end position="502"/>
    </location>
</feature>
<feature type="compositionally biased region" description="Polar residues" evidence="1">
    <location>
        <begin position="492"/>
        <end position="502"/>
    </location>
</feature>
<dbReference type="SUPFAM" id="SSF53300">
    <property type="entry name" value="vWA-like"/>
    <property type="match status" value="1"/>
</dbReference>
<accession>A0A914X6S1</accession>
<dbReference type="WBParaSite" id="PSAMB.scaffold6254size9872.g28161.t1">
    <property type="protein sequence ID" value="PSAMB.scaffold6254size9872.g28161.t1"/>
    <property type="gene ID" value="PSAMB.scaffold6254size9872.g28161"/>
</dbReference>
<evidence type="ECO:0000259" key="3">
    <source>
        <dbReference type="PROSITE" id="PS50234"/>
    </source>
</evidence>
<dbReference type="InterPro" id="IPR002035">
    <property type="entry name" value="VWF_A"/>
</dbReference>
<feature type="chain" id="PRO_5036743759" evidence="2">
    <location>
        <begin position="19"/>
        <end position="532"/>
    </location>
</feature>